<dbReference type="Proteomes" id="UP001608902">
    <property type="component" value="Unassembled WGS sequence"/>
</dbReference>
<accession>A0ABD6EH89</accession>
<keyword evidence="3" id="KW-1185">Reference proteome</keyword>
<name>A0ABD6EH89_9BILA</name>
<feature type="compositionally biased region" description="Low complexity" evidence="1">
    <location>
        <begin position="297"/>
        <end position="307"/>
    </location>
</feature>
<evidence type="ECO:0008006" key="4">
    <source>
        <dbReference type="Google" id="ProtNLM"/>
    </source>
</evidence>
<gene>
    <name evidence="2" type="ORF">AB6A40_003460</name>
</gene>
<sequence>MSSDESNDWSGVEWDEWKELVRVSRTSASQSPPRSYPKVFIDYDCSVMHHHKAMAYGYYQSYEVNSMVLVTCELCGMVIKDVAFVHHMRSRHSLCPPDPPSSDESSDDVFESFLLTPPHRNISSHTRSDCSSRSTVSSHVHKSATVAQSESAPHLPSCSKTKTISPRYSIEQRDDLKLALRVSRHEEDICPKITSNGRVLQKKRKKRRRESTDDEDYALEHFRRKKKIPIGDDGFTCSPTTSDVVDENMIDARGTGHFDVASDRAVASSSFFQNDLMVSSIPATEQGARREVEDESSSNAVSSPPLSRDQTKHLSACSLSSFPAKDSFNMTDIPEYINTCSLPSTQTDSFQNHRVSRSCSFQGSGDEQESARRKSTTDFSILTANSSISLSVAQDSLCSHTDTKSVSSTASSPRCKSPTICIPLISSVSHISNSPASSDITQNIDPAKFSFSVSKSPPCFSYHVTLPVSSSTAVIAPTSPILAESAETSSDMVRHETSSASVNSPSSVSTRSLFREVVETCRSGIGRKSSHRTTRSSDIVHSQRQLAMMKTRPEIIQYERRNNSILIDLAAGDDEHSFKQESQSHERQCGPTPDRAAVHYESLRDSLLCGSYAHRFESIGGPQLSVKEFEHVSDGSQADDEDFSETSSSPRILDVDTALPTVYQAPTAYIKRVHRSCSSPPLSDCLTRVESKRDMLVRRHYEDVLFANARAMVAQSLGVTLEYPPLAKSSPPAIISLCGPTNYAKDANDWKTRDSALHASLPQFHSENCLQERIQECMLRRPHAFKTQGSDKTDNLGTLLVPDAVSHLLCGGPGIAMKLVCNELPKRHSFPSSSFVHADAYTAPHKVAAERTFTTSRKVNSVNRLSLHRRGHLSGRDVLWSDRATLLGSLSSPPSSSALLGSMIGSDTSTDPISRSQYSCEGHIALHSLGLPSSFCSSPLSSCDASAFLSTITDTMSTYTRPYLHPSTPSHISSSVSRNRNMLHAVSCRSA</sequence>
<protein>
    <recommendedName>
        <fullName evidence="4">C2H2-type domain-containing protein</fullName>
    </recommendedName>
</protein>
<feature type="region of interest" description="Disordered" evidence="1">
    <location>
        <begin position="120"/>
        <end position="166"/>
    </location>
</feature>
<proteinExistence type="predicted"/>
<feature type="compositionally biased region" description="Low complexity" evidence="1">
    <location>
        <begin position="123"/>
        <end position="138"/>
    </location>
</feature>
<reference evidence="2 3" key="1">
    <citation type="submission" date="2024-08" db="EMBL/GenBank/DDBJ databases">
        <title>Gnathostoma spinigerum genome.</title>
        <authorList>
            <person name="Gonzalez-Bertolin B."/>
            <person name="Monzon S."/>
            <person name="Zaballos A."/>
            <person name="Jimenez P."/>
            <person name="Dekumyoy P."/>
            <person name="Varona S."/>
            <person name="Cuesta I."/>
            <person name="Sumanam S."/>
            <person name="Adisakwattana P."/>
            <person name="Gasser R.B."/>
            <person name="Hernandez-Gonzalez A."/>
            <person name="Young N.D."/>
            <person name="Perteguer M.J."/>
        </authorList>
    </citation>
    <scope>NUCLEOTIDE SEQUENCE [LARGE SCALE GENOMIC DNA]</scope>
    <source>
        <strain evidence="2">AL3</strain>
        <tissue evidence="2">Liver</tissue>
    </source>
</reference>
<organism evidence="2 3">
    <name type="scientific">Gnathostoma spinigerum</name>
    <dbReference type="NCBI Taxonomy" id="75299"/>
    <lineage>
        <taxon>Eukaryota</taxon>
        <taxon>Metazoa</taxon>
        <taxon>Ecdysozoa</taxon>
        <taxon>Nematoda</taxon>
        <taxon>Chromadorea</taxon>
        <taxon>Rhabditida</taxon>
        <taxon>Spirurina</taxon>
        <taxon>Gnathostomatomorpha</taxon>
        <taxon>Gnathostomatoidea</taxon>
        <taxon>Gnathostomatidae</taxon>
        <taxon>Gnathostoma</taxon>
    </lineage>
</organism>
<comment type="caution">
    <text evidence="2">The sequence shown here is derived from an EMBL/GenBank/DDBJ whole genome shotgun (WGS) entry which is preliminary data.</text>
</comment>
<feature type="region of interest" description="Disordered" evidence="1">
    <location>
        <begin position="357"/>
        <end position="377"/>
    </location>
</feature>
<evidence type="ECO:0000313" key="2">
    <source>
        <dbReference type="EMBL" id="MFH4976751.1"/>
    </source>
</evidence>
<feature type="region of interest" description="Disordered" evidence="1">
    <location>
        <begin position="284"/>
        <end position="312"/>
    </location>
</feature>
<evidence type="ECO:0000256" key="1">
    <source>
        <dbReference type="SAM" id="MobiDB-lite"/>
    </source>
</evidence>
<evidence type="ECO:0000313" key="3">
    <source>
        <dbReference type="Proteomes" id="UP001608902"/>
    </source>
</evidence>
<feature type="region of interest" description="Disordered" evidence="1">
    <location>
        <begin position="630"/>
        <end position="649"/>
    </location>
</feature>
<dbReference type="AlphaFoldDB" id="A0ABD6EH89"/>
<dbReference type="EMBL" id="JBGFUD010001780">
    <property type="protein sequence ID" value="MFH4976751.1"/>
    <property type="molecule type" value="Genomic_DNA"/>
</dbReference>